<evidence type="ECO:0000313" key="2">
    <source>
        <dbReference type="Proteomes" id="UP001642260"/>
    </source>
</evidence>
<name>A0ABC8LSJ5_ERUVS</name>
<keyword evidence="2" id="KW-1185">Reference proteome</keyword>
<reference evidence="1 2" key="1">
    <citation type="submission" date="2022-03" db="EMBL/GenBank/DDBJ databases">
        <authorList>
            <person name="Macdonald S."/>
            <person name="Ahmed S."/>
            <person name="Newling K."/>
        </authorList>
    </citation>
    <scope>NUCLEOTIDE SEQUENCE [LARGE SCALE GENOMIC DNA]</scope>
</reference>
<evidence type="ECO:0000313" key="1">
    <source>
        <dbReference type="EMBL" id="CAH8386688.1"/>
    </source>
</evidence>
<dbReference type="EMBL" id="CAKOAT010716265">
    <property type="protein sequence ID" value="CAH8386688.1"/>
    <property type="molecule type" value="Genomic_DNA"/>
</dbReference>
<accession>A0ABC8LSJ5</accession>
<sequence length="51" mass="5460">MTTLSPCNRYVTVPKSSGGLSGPPKKGDAVLFWNKRPDCLNTLPVCIGVIQ</sequence>
<proteinExistence type="predicted"/>
<gene>
    <name evidence="1" type="ORF">ERUC_LOCUS39171</name>
</gene>
<comment type="caution">
    <text evidence="1">The sequence shown here is derived from an EMBL/GenBank/DDBJ whole genome shotgun (WGS) entry which is preliminary data.</text>
</comment>
<organism evidence="1 2">
    <name type="scientific">Eruca vesicaria subsp. sativa</name>
    <name type="common">Garden rocket</name>
    <name type="synonym">Eruca sativa</name>
    <dbReference type="NCBI Taxonomy" id="29727"/>
    <lineage>
        <taxon>Eukaryota</taxon>
        <taxon>Viridiplantae</taxon>
        <taxon>Streptophyta</taxon>
        <taxon>Embryophyta</taxon>
        <taxon>Tracheophyta</taxon>
        <taxon>Spermatophyta</taxon>
        <taxon>Magnoliopsida</taxon>
        <taxon>eudicotyledons</taxon>
        <taxon>Gunneridae</taxon>
        <taxon>Pentapetalae</taxon>
        <taxon>rosids</taxon>
        <taxon>malvids</taxon>
        <taxon>Brassicales</taxon>
        <taxon>Brassicaceae</taxon>
        <taxon>Brassiceae</taxon>
        <taxon>Eruca</taxon>
    </lineage>
</organism>
<dbReference type="AlphaFoldDB" id="A0ABC8LSJ5"/>
<protein>
    <submittedName>
        <fullName evidence="1">Uncharacterized protein</fullName>
    </submittedName>
</protein>
<dbReference type="Proteomes" id="UP001642260">
    <property type="component" value="Unassembled WGS sequence"/>
</dbReference>